<feature type="compositionally biased region" description="Basic and acidic residues" evidence="1">
    <location>
        <begin position="88"/>
        <end position="99"/>
    </location>
</feature>
<dbReference type="Proteomes" id="UP000256328">
    <property type="component" value="Unassembled WGS sequence"/>
</dbReference>
<sequence length="197" mass="21943">MTASLFAYSQHKGSTLDDLVPVVIDLWLKFIAVPICHCSSDSLLEIPRCAIRRVRHTLHAIFTTLIITIGLKIKYGTVKGGCTLPKKEMRSRSVHHSQEGSDQNLRCMMKPGVDSNPSRKAGLMRTERSPHSPTTGFSVVADQKVWTGDKPGLQQGRVAESGQKQDYKLGRSPPWLLWQGRVLKPHTRDAVVMMRGS</sequence>
<feature type="region of interest" description="Disordered" evidence="1">
    <location>
        <begin position="88"/>
        <end position="136"/>
    </location>
</feature>
<organism evidence="2 3">
    <name type="scientific">Coleophoma crateriformis</name>
    <dbReference type="NCBI Taxonomy" id="565419"/>
    <lineage>
        <taxon>Eukaryota</taxon>
        <taxon>Fungi</taxon>
        <taxon>Dikarya</taxon>
        <taxon>Ascomycota</taxon>
        <taxon>Pezizomycotina</taxon>
        <taxon>Leotiomycetes</taxon>
        <taxon>Helotiales</taxon>
        <taxon>Dermateaceae</taxon>
        <taxon>Coleophoma</taxon>
    </lineage>
</organism>
<comment type="caution">
    <text evidence="2">The sequence shown here is derived from an EMBL/GenBank/DDBJ whole genome shotgun (WGS) entry which is preliminary data.</text>
</comment>
<protein>
    <submittedName>
        <fullName evidence="2">Uncharacterized protein</fullName>
    </submittedName>
</protein>
<gene>
    <name evidence="2" type="ORF">BP5796_00292</name>
</gene>
<reference evidence="2 3" key="1">
    <citation type="journal article" date="2018" name="IMA Fungus">
        <title>IMA Genome-F 9: Draft genome sequence of Annulohypoxylon stygium, Aspergillus mulundensis, Berkeleyomyces basicola (syn. Thielaviopsis basicola), Ceratocystis smalleyi, two Cercospora beticola strains, Coleophoma cylindrospora, Fusarium fracticaudum, Phialophora cf. hyalina, and Morchella septimelata.</title>
        <authorList>
            <person name="Wingfield B.D."/>
            <person name="Bills G.F."/>
            <person name="Dong Y."/>
            <person name="Huang W."/>
            <person name="Nel W.J."/>
            <person name="Swalarsk-Parry B.S."/>
            <person name="Vaghefi N."/>
            <person name="Wilken P.M."/>
            <person name="An Z."/>
            <person name="de Beer Z.W."/>
            <person name="De Vos L."/>
            <person name="Chen L."/>
            <person name="Duong T.A."/>
            <person name="Gao Y."/>
            <person name="Hammerbacher A."/>
            <person name="Kikkert J.R."/>
            <person name="Li Y."/>
            <person name="Li H."/>
            <person name="Li K."/>
            <person name="Li Q."/>
            <person name="Liu X."/>
            <person name="Ma X."/>
            <person name="Naidoo K."/>
            <person name="Pethybridge S.J."/>
            <person name="Sun J."/>
            <person name="Steenkamp E.T."/>
            <person name="van der Nest M.A."/>
            <person name="van Wyk S."/>
            <person name="Wingfield M.J."/>
            <person name="Xiong C."/>
            <person name="Yue Q."/>
            <person name="Zhang X."/>
        </authorList>
    </citation>
    <scope>NUCLEOTIDE SEQUENCE [LARGE SCALE GENOMIC DNA]</scope>
    <source>
        <strain evidence="2 3">BP5796</strain>
    </source>
</reference>
<dbReference type="EMBL" id="PDLN01000001">
    <property type="protein sequence ID" value="RDW94529.1"/>
    <property type="molecule type" value="Genomic_DNA"/>
</dbReference>
<evidence type="ECO:0000256" key="1">
    <source>
        <dbReference type="SAM" id="MobiDB-lite"/>
    </source>
</evidence>
<proteinExistence type="predicted"/>
<name>A0A3D8T7K3_9HELO</name>
<evidence type="ECO:0000313" key="2">
    <source>
        <dbReference type="EMBL" id="RDW94529.1"/>
    </source>
</evidence>
<keyword evidence="3" id="KW-1185">Reference proteome</keyword>
<accession>A0A3D8T7K3</accession>
<evidence type="ECO:0000313" key="3">
    <source>
        <dbReference type="Proteomes" id="UP000256328"/>
    </source>
</evidence>
<dbReference type="AlphaFoldDB" id="A0A3D8T7K3"/>